<sequence>MRARLADRGYARWDGRLDAAACDALADLFGHLPPDQPGLRIDPTRCAALAAYRAIAPTLIDLLGPRARPVRALLFDKRDGANWALGWHQDRTVKVAEWIDVPGFGPWTRKQDRLHVAPPIAVLAAMVTVRLHLDPVGPDNGPLHVAPGSHRLGVIAEAAIDAVVERCGSAVCLAEAGDIWFYATPILHGSARAASGRRRRVLQMDIAAADLPGGLRWAADAL</sequence>
<keyword evidence="1" id="KW-0560">Oxidoreductase</keyword>
<dbReference type="EMBL" id="JBBBDM010000003">
    <property type="protein sequence ID" value="MEI5687351.1"/>
    <property type="molecule type" value="Genomic_DNA"/>
</dbReference>
<keyword evidence="1" id="KW-0223">Dioxygenase</keyword>
<proteinExistence type="predicted"/>
<organism evidence="1 2">
    <name type="scientific">Sphingomonas kyungheensis</name>
    <dbReference type="NCBI Taxonomy" id="1069987"/>
    <lineage>
        <taxon>Bacteria</taxon>
        <taxon>Pseudomonadati</taxon>
        <taxon>Pseudomonadota</taxon>
        <taxon>Alphaproteobacteria</taxon>
        <taxon>Sphingomonadales</taxon>
        <taxon>Sphingomonadaceae</taxon>
        <taxon>Sphingomonas</taxon>
    </lineage>
</organism>
<gene>
    <name evidence="1" type="ORF">V8201_09715</name>
</gene>
<protein>
    <submittedName>
        <fullName evidence="1">Phytanoyl-CoA dioxygenase family protein</fullName>
    </submittedName>
</protein>
<dbReference type="GO" id="GO:0051213">
    <property type="term" value="F:dioxygenase activity"/>
    <property type="evidence" value="ECO:0007669"/>
    <property type="project" value="UniProtKB-KW"/>
</dbReference>
<evidence type="ECO:0000313" key="2">
    <source>
        <dbReference type="Proteomes" id="UP001367771"/>
    </source>
</evidence>
<keyword evidence="2" id="KW-1185">Reference proteome</keyword>
<dbReference type="Pfam" id="PF05721">
    <property type="entry name" value="PhyH"/>
    <property type="match status" value="1"/>
</dbReference>
<dbReference type="InterPro" id="IPR008775">
    <property type="entry name" value="Phytyl_CoA_dOase-like"/>
</dbReference>
<dbReference type="Proteomes" id="UP001367771">
    <property type="component" value="Unassembled WGS sequence"/>
</dbReference>
<reference evidence="1 2" key="1">
    <citation type="journal article" date="2013" name="Int. J. Syst. Evol. Microbiol.">
        <title>Sphingomonas kyungheensis sp. nov., a bacterium with ginsenoside-converting activity isolated from soil of a ginseng field.</title>
        <authorList>
            <person name="Son H.M."/>
            <person name="Yang J.E."/>
            <person name="Park Y."/>
            <person name="Han C.K."/>
            <person name="Kim S.G."/>
            <person name="Kook M."/>
            <person name="Yi T.H."/>
        </authorList>
    </citation>
    <scope>NUCLEOTIDE SEQUENCE [LARGE SCALE GENOMIC DNA]</scope>
    <source>
        <strain evidence="1 2">LMG 26582</strain>
    </source>
</reference>
<dbReference type="RefSeq" id="WP_336545152.1">
    <property type="nucleotide sequence ID" value="NZ_JBBBDM010000003.1"/>
</dbReference>
<dbReference type="SUPFAM" id="SSF51197">
    <property type="entry name" value="Clavaminate synthase-like"/>
    <property type="match status" value="1"/>
</dbReference>
<dbReference type="Gene3D" id="2.60.120.620">
    <property type="entry name" value="q2cbj1_9rhob like domain"/>
    <property type="match status" value="1"/>
</dbReference>
<name>A0ABU8H310_9SPHN</name>
<accession>A0ABU8H310</accession>
<comment type="caution">
    <text evidence="1">The sequence shown here is derived from an EMBL/GenBank/DDBJ whole genome shotgun (WGS) entry which is preliminary data.</text>
</comment>
<evidence type="ECO:0000313" key="1">
    <source>
        <dbReference type="EMBL" id="MEI5687351.1"/>
    </source>
</evidence>